<keyword evidence="7 9" id="KW-1133">Transmembrane helix</keyword>
<name>K8F2S4_9CHLO</name>
<dbReference type="GeneID" id="19012490"/>
<proteinExistence type="inferred from homology"/>
<reference evidence="10 11" key="1">
    <citation type="submission" date="2011-10" db="EMBL/GenBank/DDBJ databases">
        <authorList>
            <person name="Genoscope - CEA"/>
        </authorList>
    </citation>
    <scope>NUCLEOTIDE SEQUENCE [LARGE SCALE GENOMIC DNA]</scope>
    <source>
        <strain evidence="10 11">RCC 1105</strain>
    </source>
</reference>
<evidence type="ECO:0000313" key="11">
    <source>
        <dbReference type="Proteomes" id="UP000198341"/>
    </source>
</evidence>
<dbReference type="Proteomes" id="UP000198341">
    <property type="component" value="Chromosome 12"/>
</dbReference>
<feature type="transmembrane region" description="Helical" evidence="9">
    <location>
        <begin position="487"/>
        <end position="510"/>
    </location>
</feature>
<evidence type="ECO:0000313" key="10">
    <source>
        <dbReference type="EMBL" id="CCO19130.1"/>
    </source>
</evidence>
<sequence>MKSRKLSSSSYASSFFSSIVVIVIIILAICCCSTTNFANAFYLPGVAPQDFERDDLVNLKVNSLTSMKSHLPRDYYTDLPFCKPNVIMSSAENLGEVLRGDRIYNSKYQIQMRTDESCKVLCKIDPLSSEDTERLKAIIEDEYRVNMILDNLPVAIAKENVDSQTGEEYKTYDRGFPVGYQTDDDIFVNNHVRFTILFHKDLETDLVRVVGFEVEPMSIKHEYDTRKEFNEAYPRLETCTKQQGAEDFSSSSATVSPFEIKNGNDGMVSPQPLVAGEEIIFTYDVKFKMSDIRWASRWDTYLSMQDQQIHWFSIVNSVMILLFLSGMVAVIMIRTLRRDITNYNQLDQILLDDAAMSQDAEETGWKLVHGDVFRPPKMAGTLAVYVGSGAQLFGMSFVLMIFAVAGFLSPANRGSLMTAMLLLFVLMGIVGGYVAGRFAKTFQILAWKSVTIRTALMFPGVAAVIFFCLNLLVWGQRSSGAAPFGTLLALVFLWFGISVPLVFAGSYLGYKKDAAESPVRTNKIPRQVPPQPWFIRHNFAVLVGGILPFGAVFIELFFILTSMWLNQVYYIFGVLFIVFAILCVTCAEIAIVLCYFHLCAEDYRWQWRSFFTCASSSLYVFLYSAYYFYINLDIEKTVPSIMYFSYMGLLSYGFGILTGTIGFMACYVFVRVIYGAVKID</sequence>
<feature type="transmembrane region" description="Helical" evidence="9">
    <location>
        <begin position="539"/>
        <end position="564"/>
    </location>
</feature>
<keyword evidence="6" id="KW-0967">Endosome</keyword>
<dbReference type="AlphaFoldDB" id="K8F2S4"/>
<keyword evidence="8 9" id="KW-0472">Membrane</keyword>
<evidence type="ECO:0000256" key="3">
    <source>
        <dbReference type="ARBA" id="ARBA00005227"/>
    </source>
</evidence>
<gene>
    <name evidence="10" type="ordered locus">Bathy12g03700</name>
</gene>
<dbReference type="PANTHER" id="PTHR10766">
    <property type="entry name" value="TRANSMEMBRANE 9 SUPERFAMILY PROTEIN"/>
    <property type="match status" value="1"/>
</dbReference>
<dbReference type="KEGG" id="bpg:Bathy12g03700"/>
<evidence type="ECO:0000256" key="9">
    <source>
        <dbReference type="RuleBase" id="RU363079"/>
    </source>
</evidence>
<keyword evidence="11" id="KW-1185">Reference proteome</keyword>
<feature type="transmembrane region" description="Helical" evidence="9">
    <location>
        <begin position="12"/>
        <end position="29"/>
    </location>
</feature>
<dbReference type="Pfam" id="PF02990">
    <property type="entry name" value="EMP70"/>
    <property type="match status" value="1"/>
</dbReference>
<feature type="transmembrane region" description="Helical" evidence="9">
    <location>
        <begin position="570"/>
        <end position="598"/>
    </location>
</feature>
<evidence type="ECO:0000256" key="2">
    <source>
        <dbReference type="ARBA" id="ARBA00004653"/>
    </source>
</evidence>
<feature type="transmembrane region" description="Helical" evidence="9">
    <location>
        <begin position="414"/>
        <end position="435"/>
    </location>
</feature>
<keyword evidence="5" id="KW-0732">Signal</keyword>
<feature type="transmembrane region" description="Helical" evidence="9">
    <location>
        <begin position="456"/>
        <end position="475"/>
    </location>
</feature>
<feature type="transmembrane region" description="Helical" evidence="9">
    <location>
        <begin position="649"/>
        <end position="670"/>
    </location>
</feature>
<feature type="transmembrane region" description="Helical" evidence="9">
    <location>
        <begin position="610"/>
        <end position="629"/>
    </location>
</feature>
<comment type="similarity">
    <text evidence="3 9">Belongs to the nonaspanin (TM9SF) (TC 9.A.2) family.</text>
</comment>
<evidence type="ECO:0000256" key="5">
    <source>
        <dbReference type="ARBA" id="ARBA00022729"/>
    </source>
</evidence>
<evidence type="ECO:0000256" key="4">
    <source>
        <dbReference type="ARBA" id="ARBA00022692"/>
    </source>
</evidence>
<feature type="transmembrane region" description="Helical" evidence="9">
    <location>
        <begin position="311"/>
        <end position="333"/>
    </location>
</feature>
<protein>
    <recommendedName>
        <fullName evidence="9">Transmembrane 9 superfamily member</fullName>
    </recommendedName>
</protein>
<dbReference type="GO" id="GO:0000139">
    <property type="term" value="C:Golgi membrane"/>
    <property type="evidence" value="ECO:0007669"/>
    <property type="project" value="UniProtKB-SubCell"/>
</dbReference>
<dbReference type="InterPro" id="IPR004240">
    <property type="entry name" value="EMP70"/>
</dbReference>
<evidence type="ECO:0000256" key="6">
    <source>
        <dbReference type="ARBA" id="ARBA00022753"/>
    </source>
</evidence>
<dbReference type="RefSeq" id="XP_007510015.1">
    <property type="nucleotide sequence ID" value="XM_007509953.1"/>
</dbReference>
<organism evidence="10 11">
    <name type="scientific">Bathycoccus prasinos</name>
    <dbReference type="NCBI Taxonomy" id="41875"/>
    <lineage>
        <taxon>Eukaryota</taxon>
        <taxon>Viridiplantae</taxon>
        <taxon>Chlorophyta</taxon>
        <taxon>Mamiellophyceae</taxon>
        <taxon>Mamiellales</taxon>
        <taxon>Bathycoccaceae</taxon>
        <taxon>Bathycoccus</taxon>
    </lineage>
</organism>
<keyword evidence="4 9" id="KW-0812">Transmembrane</keyword>
<evidence type="ECO:0000256" key="7">
    <source>
        <dbReference type="ARBA" id="ARBA00022989"/>
    </source>
</evidence>
<dbReference type="GO" id="GO:0010008">
    <property type="term" value="C:endosome membrane"/>
    <property type="evidence" value="ECO:0007669"/>
    <property type="project" value="UniProtKB-SubCell"/>
</dbReference>
<comment type="subcellular location">
    <subcellularLocation>
        <location evidence="1">Endosome membrane</location>
        <topology evidence="1">Multi-pass membrane protein</topology>
    </subcellularLocation>
    <subcellularLocation>
        <location evidence="2">Golgi apparatus membrane</location>
        <topology evidence="2">Multi-pass membrane protein</topology>
    </subcellularLocation>
</comment>
<dbReference type="PANTHER" id="PTHR10766:SF111">
    <property type="entry name" value="TRANSMEMBRANE 9 SUPERFAMILY MEMBER 2"/>
    <property type="match status" value="1"/>
</dbReference>
<evidence type="ECO:0000256" key="8">
    <source>
        <dbReference type="ARBA" id="ARBA00023136"/>
    </source>
</evidence>
<dbReference type="eggNOG" id="KOG1278">
    <property type="taxonomic scope" value="Eukaryota"/>
</dbReference>
<dbReference type="EMBL" id="FO082267">
    <property type="protein sequence ID" value="CCO19130.1"/>
    <property type="molecule type" value="Genomic_DNA"/>
</dbReference>
<dbReference type="GO" id="GO:0072657">
    <property type="term" value="P:protein localization to membrane"/>
    <property type="evidence" value="ECO:0007669"/>
    <property type="project" value="TreeGrafter"/>
</dbReference>
<accession>K8F2S4</accession>
<dbReference type="OrthoDB" id="1666796at2759"/>
<feature type="transmembrane region" description="Helical" evidence="9">
    <location>
        <begin position="382"/>
        <end position="408"/>
    </location>
</feature>
<evidence type="ECO:0000256" key="1">
    <source>
        <dbReference type="ARBA" id="ARBA00004337"/>
    </source>
</evidence>